<dbReference type="AlphaFoldDB" id="K8FC89"/>
<dbReference type="eggNOG" id="KOG0565">
    <property type="taxonomic scope" value="Eukaryota"/>
</dbReference>
<dbReference type="EMBL" id="FO082266">
    <property type="protein sequence ID" value="CCO19303.1"/>
    <property type="molecule type" value="Genomic_DNA"/>
</dbReference>
<feature type="compositionally biased region" description="Polar residues" evidence="2">
    <location>
        <begin position="473"/>
        <end position="482"/>
    </location>
</feature>
<gene>
    <name evidence="4" type="ordered locus">Bathy13g01210</name>
</gene>
<evidence type="ECO:0000313" key="4">
    <source>
        <dbReference type="EMBL" id="CCO19303.1"/>
    </source>
</evidence>
<dbReference type="GO" id="GO:0004439">
    <property type="term" value="F:phosphatidylinositol-4,5-bisphosphate 5-phosphatase activity"/>
    <property type="evidence" value="ECO:0007669"/>
    <property type="project" value="TreeGrafter"/>
</dbReference>
<dbReference type="OrthoDB" id="498967at2759"/>
<dbReference type="STRING" id="41875.K8FC89"/>
<feature type="region of interest" description="Disordered" evidence="2">
    <location>
        <begin position="448"/>
        <end position="482"/>
    </location>
</feature>
<sequence length="814" mass="90968">MQTTTKDVDEDDDDEKFNVKKLDTALDASLHGLSRVNNLRSRETRLERQTVTIYCATFNVGNQPINETFYTEFLKKSEDCDVVVVAAQEASYGYSRKITQPADFARLAEKKVENDSIVNKKEKKTFWGSSKATKMVATLSGGITGGVATGPLAPVGFVVGMVGGYYGGKKIAEESKCKQHWFASVEACLKSKNTRSSNKSSEYKKNEDGENDDESEYVLVQSEVLMQMRLSVHCKKYLEKNVKSIRVGVKATGMGNVVGNKGGIMVEIQFYGGESIAFIGCHLAAHEEKKFYTRRIETIRSILGCAWRDRIEKAFGCEGNGQSWEHSIKAVAEASGLMSGDKNSNNKSSNISSNIDNARREVDEEEQKKRRRLPPDLELLESATHTFFMGDLNFRIDPGPTQAHETVQINSASEMVGADDDDENSVWNSCWSKADIVKETSVNRRAKLPGEIESGDEDSESDSQVNTRKQRENVSTGGTSQSSPFHVGWKFIAETIKQKSWGRLWIGDQLLHAQRQGKCLFGFQELPLQFPPSFKREKGRNDSNPIDATEEYYSKKRIPSYTDRVLIKSLPGFEATRKAHKYEACHGVTSSDHAPVCATFSVNLLLGTSEHEDANDEVLSARQKDDDEYFAILTVEKLQLETHDDRLIFATEEEQSASLLKVHLEKLRTNALEVDDFETAEGSRWSNAKSISNVVLLPSRSFAKDEGEDEENIRVRSRSSCVWNSRTLRRIGNDALNPDVLPVVKLPKKRAELQNAPYYVIFTVVNENTNARVGTAIISVPTDGKRLPFEADCTSRGRVVGKLRGEWAIDLKVT</sequence>
<dbReference type="Gene3D" id="3.60.10.10">
    <property type="entry name" value="Endonuclease/exonuclease/phosphatase"/>
    <property type="match status" value="1"/>
</dbReference>
<feature type="domain" description="Inositol polyphosphate-related phosphatase" evidence="3">
    <location>
        <begin position="167"/>
        <end position="608"/>
    </location>
</feature>
<accession>K8FC89</accession>
<dbReference type="RefSeq" id="XP_007509500.1">
    <property type="nucleotide sequence ID" value="XM_007509438.1"/>
</dbReference>
<dbReference type="GeneID" id="19012073"/>
<keyword evidence="5" id="KW-1185">Reference proteome</keyword>
<dbReference type="PANTHER" id="PTHR11200">
    <property type="entry name" value="INOSITOL 5-PHOSPHATASE"/>
    <property type="match status" value="1"/>
</dbReference>
<dbReference type="PANTHER" id="PTHR11200:SF275">
    <property type="entry name" value="LD06095P"/>
    <property type="match status" value="1"/>
</dbReference>
<dbReference type="KEGG" id="bpg:Bathy13g01210"/>
<dbReference type="GO" id="GO:0046856">
    <property type="term" value="P:phosphatidylinositol dephosphorylation"/>
    <property type="evidence" value="ECO:0007669"/>
    <property type="project" value="InterPro"/>
</dbReference>
<dbReference type="SMART" id="SM00128">
    <property type="entry name" value="IPPc"/>
    <property type="match status" value="1"/>
</dbReference>
<organism evidence="4 5">
    <name type="scientific">Bathycoccus prasinos</name>
    <dbReference type="NCBI Taxonomy" id="41875"/>
    <lineage>
        <taxon>Eukaryota</taxon>
        <taxon>Viridiplantae</taxon>
        <taxon>Chlorophyta</taxon>
        <taxon>Mamiellophyceae</taxon>
        <taxon>Mamiellales</taxon>
        <taxon>Bathycoccaceae</taxon>
        <taxon>Bathycoccus</taxon>
    </lineage>
</organism>
<dbReference type="InterPro" id="IPR046985">
    <property type="entry name" value="IP5"/>
</dbReference>
<reference evidence="4 5" key="1">
    <citation type="submission" date="2011-10" db="EMBL/GenBank/DDBJ databases">
        <authorList>
            <person name="Genoscope - CEA"/>
        </authorList>
    </citation>
    <scope>NUCLEOTIDE SEQUENCE [LARGE SCALE GENOMIC DNA]</scope>
    <source>
        <strain evidence="4 5">RCC 1105</strain>
    </source>
</reference>
<feature type="compositionally biased region" description="Low complexity" evidence="2">
    <location>
        <begin position="341"/>
        <end position="356"/>
    </location>
</feature>
<comment type="similarity">
    <text evidence="1">Belongs to the inositol polyphosphate 5-phosphatase family.</text>
</comment>
<evidence type="ECO:0000313" key="5">
    <source>
        <dbReference type="Proteomes" id="UP000198341"/>
    </source>
</evidence>
<dbReference type="InterPro" id="IPR000300">
    <property type="entry name" value="IPPc"/>
</dbReference>
<evidence type="ECO:0000256" key="2">
    <source>
        <dbReference type="SAM" id="MobiDB-lite"/>
    </source>
</evidence>
<proteinExistence type="inferred from homology"/>
<dbReference type="InterPro" id="IPR036691">
    <property type="entry name" value="Endo/exonu/phosph_ase_sf"/>
</dbReference>
<feature type="region of interest" description="Disordered" evidence="2">
    <location>
        <begin position="337"/>
        <end position="375"/>
    </location>
</feature>
<dbReference type="Proteomes" id="UP000198341">
    <property type="component" value="Chromosome 13"/>
</dbReference>
<dbReference type="SUPFAM" id="SSF56219">
    <property type="entry name" value="DNase I-like"/>
    <property type="match status" value="1"/>
</dbReference>
<name>K8FC89_9CHLO</name>
<feature type="compositionally biased region" description="Basic and acidic residues" evidence="2">
    <location>
        <begin position="357"/>
        <end position="368"/>
    </location>
</feature>
<evidence type="ECO:0000259" key="3">
    <source>
        <dbReference type="SMART" id="SM00128"/>
    </source>
</evidence>
<evidence type="ECO:0000256" key="1">
    <source>
        <dbReference type="ARBA" id="ARBA00010768"/>
    </source>
</evidence>
<dbReference type="Pfam" id="PF22669">
    <property type="entry name" value="Exo_endo_phos2"/>
    <property type="match status" value="2"/>
</dbReference>
<protein>
    <recommendedName>
        <fullName evidence="3">Inositol polyphosphate-related phosphatase domain-containing protein</fullName>
    </recommendedName>
</protein>